<dbReference type="OrthoDB" id="4954032at2"/>
<dbReference type="SUPFAM" id="SSF46955">
    <property type="entry name" value="Putative DNA-binding domain"/>
    <property type="match status" value="1"/>
</dbReference>
<dbReference type="InterPro" id="IPR041657">
    <property type="entry name" value="HTH_17"/>
</dbReference>
<dbReference type="InterPro" id="IPR009061">
    <property type="entry name" value="DNA-bd_dom_put_sf"/>
</dbReference>
<dbReference type="GO" id="GO:0003677">
    <property type="term" value="F:DNA binding"/>
    <property type="evidence" value="ECO:0007669"/>
    <property type="project" value="UniProtKB-KW"/>
</dbReference>
<dbReference type="InterPro" id="IPR010093">
    <property type="entry name" value="SinI_DNA-bd"/>
</dbReference>
<keyword evidence="2" id="KW-0238">DNA-binding</keyword>
<dbReference type="AlphaFoldDB" id="A0A4P6JZE0"/>
<gene>
    <name evidence="2" type="ORF">EPA93_34805</name>
</gene>
<organism evidence="2 3">
    <name type="scientific">Ktedonosporobacter rubrisoli</name>
    <dbReference type="NCBI Taxonomy" id="2509675"/>
    <lineage>
        <taxon>Bacteria</taxon>
        <taxon>Bacillati</taxon>
        <taxon>Chloroflexota</taxon>
        <taxon>Ktedonobacteria</taxon>
        <taxon>Ktedonobacterales</taxon>
        <taxon>Ktedonosporobacteraceae</taxon>
        <taxon>Ktedonosporobacter</taxon>
    </lineage>
</organism>
<accession>A0A4P6JZE0</accession>
<dbReference type="RefSeq" id="WP_129891925.1">
    <property type="nucleotide sequence ID" value="NZ_CP035758.1"/>
</dbReference>
<dbReference type="EMBL" id="CP035758">
    <property type="protein sequence ID" value="QBD80863.1"/>
    <property type="molecule type" value="Genomic_DNA"/>
</dbReference>
<dbReference type="Proteomes" id="UP000290365">
    <property type="component" value="Chromosome"/>
</dbReference>
<dbReference type="KEGG" id="kbs:EPA93_34805"/>
<keyword evidence="3" id="KW-1185">Reference proteome</keyword>
<evidence type="ECO:0000313" key="2">
    <source>
        <dbReference type="EMBL" id="QBD80863.1"/>
    </source>
</evidence>
<evidence type="ECO:0000313" key="3">
    <source>
        <dbReference type="Proteomes" id="UP000290365"/>
    </source>
</evidence>
<name>A0A4P6JZE0_KTERU</name>
<proteinExistence type="predicted"/>
<protein>
    <submittedName>
        <fullName evidence="2">DNA-binding protein</fullName>
    </submittedName>
</protein>
<evidence type="ECO:0000259" key="1">
    <source>
        <dbReference type="Pfam" id="PF12728"/>
    </source>
</evidence>
<dbReference type="NCBIfam" id="TIGR01764">
    <property type="entry name" value="excise"/>
    <property type="match status" value="1"/>
</dbReference>
<feature type="domain" description="Helix-turn-helix" evidence="1">
    <location>
        <begin position="17"/>
        <end position="64"/>
    </location>
</feature>
<sequence length="184" mass="21139">MEEKARRQANRPNLPGYITIKDAAKTLGIASRTVYDYVTDGRLPSIQAGKTILIPIDELEKFKRGISGRPRTYIPAWRISPENNRLLTTSIFVHIKANEKAKLNKRLEEIRQKKQHLFPATIARYLIEDDARPEEVQILLVWRSSVMPDEATRQQELAAFQQELADVLDWQNARYSSGTVLMHA</sequence>
<reference evidence="2 3" key="1">
    <citation type="submission" date="2019-01" db="EMBL/GenBank/DDBJ databases">
        <title>Ktedonosporobacter rubrisoli SCAWS-G2.</title>
        <authorList>
            <person name="Huang Y."/>
            <person name="Yan B."/>
        </authorList>
    </citation>
    <scope>NUCLEOTIDE SEQUENCE [LARGE SCALE GENOMIC DNA]</scope>
    <source>
        <strain evidence="2 3">SCAWS-G2</strain>
    </source>
</reference>
<dbReference type="Pfam" id="PF12728">
    <property type="entry name" value="HTH_17"/>
    <property type="match status" value="1"/>
</dbReference>